<keyword evidence="1" id="KW-0472">Membrane</keyword>
<dbReference type="InterPro" id="IPR021381">
    <property type="entry name" value="DUF3011"/>
</dbReference>
<reference evidence="3" key="2">
    <citation type="journal article" date="2021" name="Genome Biol. Evol.">
        <title>Developing a high-quality reference genome for a parasitic bivalve with doubly uniparental inheritance (Bivalvia: Unionida).</title>
        <authorList>
            <person name="Smith C.H."/>
        </authorList>
    </citation>
    <scope>NUCLEOTIDE SEQUENCE</scope>
    <source>
        <strain evidence="3">CHS0354</strain>
        <tissue evidence="3">Mantle</tissue>
    </source>
</reference>
<feature type="signal peptide" evidence="2">
    <location>
        <begin position="1"/>
        <end position="36"/>
    </location>
</feature>
<dbReference type="EMBL" id="JAEAOA010001799">
    <property type="protein sequence ID" value="KAK3578821.1"/>
    <property type="molecule type" value="Genomic_DNA"/>
</dbReference>
<evidence type="ECO:0000313" key="4">
    <source>
        <dbReference type="Proteomes" id="UP001195483"/>
    </source>
</evidence>
<evidence type="ECO:0000313" key="3">
    <source>
        <dbReference type="EMBL" id="KAK3578821.1"/>
    </source>
</evidence>
<reference evidence="3" key="3">
    <citation type="submission" date="2023-05" db="EMBL/GenBank/DDBJ databases">
        <authorList>
            <person name="Smith C.H."/>
        </authorList>
    </citation>
    <scope>NUCLEOTIDE SEQUENCE</scope>
    <source>
        <strain evidence="3">CHS0354</strain>
        <tissue evidence="3">Mantle</tissue>
    </source>
</reference>
<proteinExistence type="predicted"/>
<gene>
    <name evidence="3" type="ORF">CHS0354_030244</name>
</gene>
<keyword evidence="4" id="KW-1185">Reference proteome</keyword>
<evidence type="ECO:0000256" key="1">
    <source>
        <dbReference type="SAM" id="Phobius"/>
    </source>
</evidence>
<comment type="caution">
    <text evidence="3">The sequence shown here is derived from an EMBL/GenBank/DDBJ whole genome shotgun (WGS) entry which is preliminary data.</text>
</comment>
<keyword evidence="1" id="KW-1133">Transmembrane helix</keyword>
<feature type="transmembrane region" description="Helical" evidence="1">
    <location>
        <begin position="152"/>
        <end position="174"/>
    </location>
</feature>
<dbReference type="Proteomes" id="UP001195483">
    <property type="component" value="Unassembled WGS sequence"/>
</dbReference>
<evidence type="ECO:0000256" key="2">
    <source>
        <dbReference type="SAM" id="SignalP"/>
    </source>
</evidence>
<feature type="chain" id="PRO_5042222766" evidence="2">
    <location>
        <begin position="37"/>
        <end position="211"/>
    </location>
</feature>
<dbReference type="Pfam" id="PF11218">
    <property type="entry name" value="DUF3011"/>
    <property type="match status" value="1"/>
</dbReference>
<protein>
    <submittedName>
        <fullName evidence="3">Uncharacterized protein</fullName>
    </submittedName>
</protein>
<accession>A0AAE0VIF8</accession>
<reference evidence="3" key="1">
    <citation type="journal article" date="2021" name="Genome Biol. Evol.">
        <title>A High-Quality Reference Genome for a Parasitic Bivalve with Doubly Uniparental Inheritance (Bivalvia: Unionida).</title>
        <authorList>
            <person name="Smith C.H."/>
        </authorList>
    </citation>
    <scope>NUCLEOTIDE SEQUENCE</scope>
    <source>
        <strain evidence="3">CHS0354</strain>
    </source>
</reference>
<sequence>MESTPSPCSMLHEPRWMKVLLVIILTLLNCTERIASQVSLAMNHLCNQKLFTDITCAEKNSAYAECVVPTASEIVAVKLLCRVSEVDCTYRVTYGFSKNYVWVNYGCNAQFRVCYVEGGINMTTTTASPNTIDTSKTSDSEIHISWNKDIDLLLYIFIGVAILVIVCCGVAVGCGMRKRHNSEIDLGTEGKYTNSSEELSVCEDIENDRRK</sequence>
<name>A0AAE0VIF8_9BIVA</name>
<keyword evidence="2" id="KW-0732">Signal</keyword>
<keyword evidence="1" id="KW-0812">Transmembrane</keyword>
<dbReference type="AlphaFoldDB" id="A0AAE0VIF8"/>
<organism evidence="3 4">
    <name type="scientific">Potamilus streckersoni</name>
    <dbReference type="NCBI Taxonomy" id="2493646"/>
    <lineage>
        <taxon>Eukaryota</taxon>
        <taxon>Metazoa</taxon>
        <taxon>Spiralia</taxon>
        <taxon>Lophotrochozoa</taxon>
        <taxon>Mollusca</taxon>
        <taxon>Bivalvia</taxon>
        <taxon>Autobranchia</taxon>
        <taxon>Heteroconchia</taxon>
        <taxon>Palaeoheterodonta</taxon>
        <taxon>Unionida</taxon>
        <taxon>Unionoidea</taxon>
        <taxon>Unionidae</taxon>
        <taxon>Ambleminae</taxon>
        <taxon>Lampsilini</taxon>
        <taxon>Potamilus</taxon>
    </lineage>
</organism>